<evidence type="ECO:0000313" key="2">
    <source>
        <dbReference type="Proteomes" id="UP000325315"/>
    </source>
</evidence>
<keyword evidence="2" id="KW-1185">Reference proteome</keyword>
<reference evidence="2" key="1">
    <citation type="journal article" date="2019" name="Plant Biotechnol. J.">
        <title>Genome sequencing of the Australian wild diploid species Gossypium australe highlights disease resistance and delayed gland morphogenesis.</title>
        <authorList>
            <person name="Cai Y."/>
            <person name="Cai X."/>
            <person name="Wang Q."/>
            <person name="Wang P."/>
            <person name="Zhang Y."/>
            <person name="Cai C."/>
            <person name="Xu Y."/>
            <person name="Wang K."/>
            <person name="Zhou Z."/>
            <person name="Wang C."/>
            <person name="Geng S."/>
            <person name="Li B."/>
            <person name="Dong Q."/>
            <person name="Hou Y."/>
            <person name="Wang H."/>
            <person name="Ai P."/>
            <person name="Liu Z."/>
            <person name="Yi F."/>
            <person name="Sun M."/>
            <person name="An G."/>
            <person name="Cheng J."/>
            <person name="Zhang Y."/>
            <person name="Shi Q."/>
            <person name="Xie Y."/>
            <person name="Shi X."/>
            <person name="Chang Y."/>
            <person name="Huang F."/>
            <person name="Chen Y."/>
            <person name="Hong S."/>
            <person name="Mi L."/>
            <person name="Sun Q."/>
            <person name="Zhang L."/>
            <person name="Zhou B."/>
            <person name="Peng R."/>
            <person name="Zhang X."/>
            <person name="Liu F."/>
        </authorList>
    </citation>
    <scope>NUCLEOTIDE SEQUENCE [LARGE SCALE GENOMIC DNA]</scope>
    <source>
        <strain evidence="2">cv. PA1801</strain>
    </source>
</reference>
<sequence length="63" mass="7465">MIPRVFGYSHSHCLIMQLIVETFSSDKKLPILNNTKPNEIFMYQTKSPMIKAMKEENDDERFQ</sequence>
<accession>A0A5B6VM63</accession>
<organism evidence="1 2">
    <name type="scientific">Gossypium australe</name>
    <dbReference type="NCBI Taxonomy" id="47621"/>
    <lineage>
        <taxon>Eukaryota</taxon>
        <taxon>Viridiplantae</taxon>
        <taxon>Streptophyta</taxon>
        <taxon>Embryophyta</taxon>
        <taxon>Tracheophyta</taxon>
        <taxon>Spermatophyta</taxon>
        <taxon>Magnoliopsida</taxon>
        <taxon>eudicotyledons</taxon>
        <taxon>Gunneridae</taxon>
        <taxon>Pentapetalae</taxon>
        <taxon>rosids</taxon>
        <taxon>malvids</taxon>
        <taxon>Malvales</taxon>
        <taxon>Malvaceae</taxon>
        <taxon>Malvoideae</taxon>
        <taxon>Gossypium</taxon>
    </lineage>
</organism>
<dbReference type="Proteomes" id="UP000325315">
    <property type="component" value="Unassembled WGS sequence"/>
</dbReference>
<proteinExistence type="predicted"/>
<protein>
    <submittedName>
        <fullName evidence="1">Uncharacterized protein</fullName>
    </submittedName>
</protein>
<gene>
    <name evidence="1" type="ORF">EPI10_015929</name>
</gene>
<dbReference type="EMBL" id="SMMG02000006">
    <property type="protein sequence ID" value="KAA3470201.1"/>
    <property type="molecule type" value="Genomic_DNA"/>
</dbReference>
<dbReference type="AlphaFoldDB" id="A0A5B6VM63"/>
<name>A0A5B6VM63_9ROSI</name>
<evidence type="ECO:0000313" key="1">
    <source>
        <dbReference type="EMBL" id="KAA3470201.1"/>
    </source>
</evidence>
<comment type="caution">
    <text evidence="1">The sequence shown here is derived from an EMBL/GenBank/DDBJ whole genome shotgun (WGS) entry which is preliminary data.</text>
</comment>